<dbReference type="GO" id="GO:0000156">
    <property type="term" value="F:phosphorelay response regulator activity"/>
    <property type="evidence" value="ECO:0007669"/>
    <property type="project" value="InterPro"/>
</dbReference>
<name>A0A5M6CQN6_9BACT</name>
<dbReference type="Pfam" id="PF00072">
    <property type="entry name" value="Response_reg"/>
    <property type="match status" value="1"/>
</dbReference>
<dbReference type="Pfam" id="PF04397">
    <property type="entry name" value="LytTR"/>
    <property type="match status" value="1"/>
</dbReference>
<dbReference type="InterPro" id="IPR001789">
    <property type="entry name" value="Sig_transdc_resp-reg_receiver"/>
</dbReference>
<feature type="domain" description="Response regulatory" evidence="2">
    <location>
        <begin position="2"/>
        <end position="115"/>
    </location>
</feature>
<evidence type="ECO:0000313" key="5">
    <source>
        <dbReference type="Proteomes" id="UP000323632"/>
    </source>
</evidence>
<dbReference type="InterPro" id="IPR011006">
    <property type="entry name" value="CheY-like_superfamily"/>
</dbReference>
<dbReference type="SMART" id="SM00850">
    <property type="entry name" value="LytTR"/>
    <property type="match status" value="1"/>
</dbReference>
<dbReference type="PROSITE" id="PS50930">
    <property type="entry name" value="HTH_LYTTR"/>
    <property type="match status" value="1"/>
</dbReference>
<protein>
    <submittedName>
        <fullName evidence="4">Response regulator transcription factor</fullName>
    </submittedName>
</protein>
<dbReference type="PANTHER" id="PTHR37299">
    <property type="entry name" value="TRANSCRIPTIONAL REGULATOR-RELATED"/>
    <property type="match status" value="1"/>
</dbReference>
<dbReference type="SUPFAM" id="SSF52172">
    <property type="entry name" value="CheY-like"/>
    <property type="match status" value="1"/>
</dbReference>
<dbReference type="Proteomes" id="UP000323632">
    <property type="component" value="Unassembled WGS sequence"/>
</dbReference>
<dbReference type="InterPro" id="IPR007492">
    <property type="entry name" value="LytTR_DNA-bd_dom"/>
</dbReference>
<keyword evidence="1" id="KW-0597">Phosphoprotein</keyword>
<dbReference type="Gene3D" id="3.40.50.2300">
    <property type="match status" value="1"/>
</dbReference>
<sequence>MKALIVDDIAQARNTLKKDLEIYCSDIEVVAEASGVVEAVKYLNKNKIDIVFLDIQMEDGSGFDVLDMIPEIDFHIIFITANDGHALRAFKYSAVDYLLKPVDPDDLVKAVSKLQKLLPEQHLRYDLLKESNKKKHNEILALNSQDRIQLVRIDDIIRCQSEDNYTFFFMEGGKKIVVSKTLKEYDELLQEHKFIRVHHSHLVNARKILELHKNDDLLILSDHSQVPVSSRKKQDVIKALESL</sequence>
<evidence type="ECO:0000256" key="1">
    <source>
        <dbReference type="PROSITE-ProRule" id="PRU00169"/>
    </source>
</evidence>
<dbReference type="AlphaFoldDB" id="A0A5M6CQN6"/>
<feature type="domain" description="HTH LytTR-type" evidence="3">
    <location>
        <begin position="140"/>
        <end position="242"/>
    </location>
</feature>
<dbReference type="GO" id="GO:0003677">
    <property type="term" value="F:DNA binding"/>
    <property type="evidence" value="ECO:0007669"/>
    <property type="project" value="InterPro"/>
</dbReference>
<gene>
    <name evidence="4" type="ORF">F0919_03300</name>
</gene>
<proteinExistence type="predicted"/>
<dbReference type="PANTHER" id="PTHR37299:SF1">
    <property type="entry name" value="STAGE 0 SPORULATION PROTEIN A HOMOLOG"/>
    <property type="match status" value="1"/>
</dbReference>
<keyword evidence="5" id="KW-1185">Reference proteome</keyword>
<reference evidence="4 5" key="1">
    <citation type="submission" date="2019-09" db="EMBL/GenBank/DDBJ databases">
        <title>Genome sequence and assembly of Taibaiella sp.</title>
        <authorList>
            <person name="Chhetri G."/>
        </authorList>
    </citation>
    <scope>NUCLEOTIDE SEQUENCE [LARGE SCALE GENOMIC DNA]</scope>
    <source>
        <strain evidence="4 5">KVB11</strain>
    </source>
</reference>
<dbReference type="RefSeq" id="WP_150031287.1">
    <property type="nucleotide sequence ID" value="NZ_VWSH01000001.1"/>
</dbReference>
<organism evidence="4 5">
    <name type="scientific">Taibaiella lutea</name>
    <dbReference type="NCBI Taxonomy" id="2608001"/>
    <lineage>
        <taxon>Bacteria</taxon>
        <taxon>Pseudomonadati</taxon>
        <taxon>Bacteroidota</taxon>
        <taxon>Chitinophagia</taxon>
        <taxon>Chitinophagales</taxon>
        <taxon>Chitinophagaceae</taxon>
        <taxon>Taibaiella</taxon>
    </lineage>
</organism>
<dbReference type="EMBL" id="VWSH01000001">
    <property type="protein sequence ID" value="KAA5536710.1"/>
    <property type="molecule type" value="Genomic_DNA"/>
</dbReference>
<evidence type="ECO:0000259" key="2">
    <source>
        <dbReference type="PROSITE" id="PS50110"/>
    </source>
</evidence>
<comment type="caution">
    <text evidence="4">The sequence shown here is derived from an EMBL/GenBank/DDBJ whole genome shotgun (WGS) entry which is preliminary data.</text>
</comment>
<dbReference type="InterPro" id="IPR046947">
    <property type="entry name" value="LytR-like"/>
</dbReference>
<evidence type="ECO:0000313" key="4">
    <source>
        <dbReference type="EMBL" id="KAA5536710.1"/>
    </source>
</evidence>
<feature type="modified residue" description="4-aspartylphosphate" evidence="1">
    <location>
        <position position="54"/>
    </location>
</feature>
<dbReference type="Gene3D" id="2.40.50.1020">
    <property type="entry name" value="LytTr DNA-binding domain"/>
    <property type="match status" value="1"/>
</dbReference>
<dbReference type="SMART" id="SM00448">
    <property type="entry name" value="REC"/>
    <property type="match status" value="1"/>
</dbReference>
<accession>A0A5M6CQN6</accession>
<evidence type="ECO:0000259" key="3">
    <source>
        <dbReference type="PROSITE" id="PS50930"/>
    </source>
</evidence>
<dbReference type="PROSITE" id="PS50110">
    <property type="entry name" value="RESPONSE_REGULATORY"/>
    <property type="match status" value="1"/>
</dbReference>